<sequence>MDQISTFWEQIRAPLLVPLLEISAFLCVAMSIMLVVERVCMAVVILAVKASGKKPENKKYKWEAQKDDDVELGKSSVYPSVLVQIPMYNEREVQLLQLFMNL</sequence>
<keyword evidence="2" id="KW-0328">Glycosyltransferase</keyword>
<evidence type="ECO:0000256" key="5">
    <source>
        <dbReference type="ARBA" id="ARBA00022989"/>
    </source>
</evidence>
<name>S8D571_9LAMI</name>
<dbReference type="Proteomes" id="UP000015453">
    <property type="component" value="Unassembled WGS sequence"/>
</dbReference>
<comment type="subcellular location">
    <subcellularLocation>
        <location evidence="1">Golgi apparatus membrane</location>
    </subcellularLocation>
</comment>
<evidence type="ECO:0000256" key="6">
    <source>
        <dbReference type="ARBA" id="ARBA00023034"/>
    </source>
</evidence>
<keyword evidence="5 8" id="KW-1133">Transmembrane helix</keyword>
<dbReference type="PANTHER" id="PTHR32044:SF77">
    <property type="entry name" value="GLUCOMANNAN 4-BETA-MANNOSYLTRANSFERASE 9"/>
    <property type="match status" value="1"/>
</dbReference>
<evidence type="ECO:0000256" key="1">
    <source>
        <dbReference type="ARBA" id="ARBA00004394"/>
    </source>
</evidence>
<evidence type="ECO:0000256" key="4">
    <source>
        <dbReference type="ARBA" id="ARBA00022692"/>
    </source>
</evidence>
<gene>
    <name evidence="9" type="ORF">M569_02193</name>
</gene>
<feature type="transmembrane region" description="Helical" evidence="8">
    <location>
        <begin position="22"/>
        <end position="48"/>
    </location>
</feature>
<proteinExistence type="predicted"/>
<evidence type="ECO:0000313" key="10">
    <source>
        <dbReference type="Proteomes" id="UP000015453"/>
    </source>
</evidence>
<keyword evidence="3" id="KW-0808">Transferase</keyword>
<evidence type="ECO:0000256" key="8">
    <source>
        <dbReference type="SAM" id="Phobius"/>
    </source>
</evidence>
<dbReference type="EMBL" id="AUSU01000787">
    <property type="protein sequence ID" value="EPS72566.1"/>
    <property type="molecule type" value="Genomic_DNA"/>
</dbReference>
<dbReference type="GO" id="GO:0051753">
    <property type="term" value="F:mannan synthase activity"/>
    <property type="evidence" value="ECO:0007669"/>
    <property type="project" value="TreeGrafter"/>
</dbReference>
<accession>S8D571</accession>
<protein>
    <recommendedName>
        <fullName evidence="11">Glycosyltransferase 2-like domain-containing protein</fullName>
    </recommendedName>
</protein>
<evidence type="ECO:0000256" key="7">
    <source>
        <dbReference type="ARBA" id="ARBA00023136"/>
    </source>
</evidence>
<keyword evidence="6" id="KW-0333">Golgi apparatus</keyword>
<keyword evidence="10" id="KW-1185">Reference proteome</keyword>
<dbReference type="AlphaFoldDB" id="S8D571"/>
<comment type="caution">
    <text evidence="9">The sequence shown here is derived from an EMBL/GenBank/DDBJ whole genome shotgun (WGS) entry which is preliminary data.</text>
</comment>
<keyword evidence="4 8" id="KW-0812">Transmembrane</keyword>
<evidence type="ECO:0008006" key="11">
    <source>
        <dbReference type="Google" id="ProtNLM"/>
    </source>
</evidence>
<evidence type="ECO:0000256" key="3">
    <source>
        <dbReference type="ARBA" id="ARBA00022679"/>
    </source>
</evidence>
<evidence type="ECO:0000313" key="9">
    <source>
        <dbReference type="EMBL" id="EPS72566.1"/>
    </source>
</evidence>
<dbReference type="GO" id="GO:0000139">
    <property type="term" value="C:Golgi membrane"/>
    <property type="evidence" value="ECO:0007669"/>
    <property type="project" value="UniProtKB-SubCell"/>
</dbReference>
<dbReference type="PANTHER" id="PTHR32044">
    <property type="entry name" value="GLUCOMANNAN 4-BETA-MANNOSYLTRANSFERASE 9"/>
    <property type="match status" value="1"/>
</dbReference>
<dbReference type="OrthoDB" id="72851at2759"/>
<organism evidence="9 10">
    <name type="scientific">Genlisea aurea</name>
    <dbReference type="NCBI Taxonomy" id="192259"/>
    <lineage>
        <taxon>Eukaryota</taxon>
        <taxon>Viridiplantae</taxon>
        <taxon>Streptophyta</taxon>
        <taxon>Embryophyta</taxon>
        <taxon>Tracheophyta</taxon>
        <taxon>Spermatophyta</taxon>
        <taxon>Magnoliopsida</taxon>
        <taxon>eudicotyledons</taxon>
        <taxon>Gunneridae</taxon>
        <taxon>Pentapetalae</taxon>
        <taxon>asterids</taxon>
        <taxon>lamiids</taxon>
        <taxon>Lamiales</taxon>
        <taxon>Lentibulariaceae</taxon>
        <taxon>Genlisea</taxon>
    </lineage>
</organism>
<evidence type="ECO:0000256" key="2">
    <source>
        <dbReference type="ARBA" id="ARBA00022676"/>
    </source>
</evidence>
<keyword evidence="7 8" id="KW-0472">Membrane</keyword>
<reference evidence="9 10" key="1">
    <citation type="journal article" date="2013" name="BMC Genomics">
        <title>The miniature genome of a carnivorous plant Genlisea aurea contains a low number of genes and short non-coding sequences.</title>
        <authorList>
            <person name="Leushkin E.V."/>
            <person name="Sutormin R.A."/>
            <person name="Nabieva E.R."/>
            <person name="Penin A.A."/>
            <person name="Kondrashov A.S."/>
            <person name="Logacheva M.D."/>
        </authorList>
    </citation>
    <scope>NUCLEOTIDE SEQUENCE [LARGE SCALE GENOMIC DNA]</scope>
</reference>